<dbReference type="EMBL" id="CP095848">
    <property type="protein sequence ID" value="UPL48708.1"/>
    <property type="molecule type" value="Genomic_DNA"/>
</dbReference>
<evidence type="ECO:0000256" key="1">
    <source>
        <dbReference type="ARBA" id="ARBA00022679"/>
    </source>
</evidence>
<dbReference type="CDD" id="cd04301">
    <property type="entry name" value="NAT_SF"/>
    <property type="match status" value="1"/>
</dbReference>
<dbReference type="PANTHER" id="PTHR43420:SF49">
    <property type="entry name" value="AMINO GROUP ACETYL TRANSFERASE"/>
    <property type="match status" value="1"/>
</dbReference>
<proteinExistence type="predicted"/>
<gene>
    <name evidence="4" type="ORF">MWH26_16150</name>
</gene>
<sequence length="179" mass="20169">MPVAIRQLLPADSLAYRRLRLACLAEYPASFGSSVEEEEQLGPLYFEKHIEAQEPGAFVMGAFNETELVGMCAFLQASRRKVRHQGDIRQVCVSPAYKRQGLGRALLLRTLQAAFALPDLEQIYLGVIVGNAAANQLYESLGFEQYGLQKRYLRVNDHYFDHRLMVLNRASFTASPTSR</sequence>
<evidence type="ECO:0000313" key="4">
    <source>
        <dbReference type="EMBL" id="UPL48708.1"/>
    </source>
</evidence>
<evidence type="ECO:0000259" key="3">
    <source>
        <dbReference type="PROSITE" id="PS51186"/>
    </source>
</evidence>
<dbReference type="Proteomes" id="UP000829647">
    <property type="component" value="Chromosome"/>
</dbReference>
<evidence type="ECO:0000256" key="2">
    <source>
        <dbReference type="ARBA" id="ARBA00023315"/>
    </source>
</evidence>
<protein>
    <submittedName>
        <fullName evidence="4">GNAT family N-acetyltransferase</fullName>
    </submittedName>
</protein>
<keyword evidence="1" id="KW-0808">Transferase</keyword>
<dbReference type="InterPro" id="IPR050680">
    <property type="entry name" value="YpeA/RimI_acetyltransf"/>
</dbReference>
<keyword evidence="5" id="KW-1185">Reference proteome</keyword>
<dbReference type="RefSeq" id="WP_247975079.1">
    <property type="nucleotide sequence ID" value="NZ_CP095848.1"/>
</dbReference>
<keyword evidence="2" id="KW-0012">Acyltransferase</keyword>
<feature type="domain" description="N-acetyltransferase" evidence="3">
    <location>
        <begin position="3"/>
        <end position="170"/>
    </location>
</feature>
<dbReference type="PROSITE" id="PS51186">
    <property type="entry name" value="GNAT"/>
    <property type="match status" value="1"/>
</dbReference>
<dbReference type="Pfam" id="PF00583">
    <property type="entry name" value="Acetyltransf_1"/>
    <property type="match status" value="1"/>
</dbReference>
<dbReference type="Gene3D" id="3.40.630.30">
    <property type="match status" value="1"/>
</dbReference>
<dbReference type="InterPro" id="IPR000182">
    <property type="entry name" value="GNAT_dom"/>
</dbReference>
<dbReference type="SUPFAM" id="SSF55729">
    <property type="entry name" value="Acyl-CoA N-acyltransferases (Nat)"/>
    <property type="match status" value="1"/>
</dbReference>
<reference evidence="4 5" key="1">
    <citation type="submission" date="2022-04" db="EMBL/GenBank/DDBJ databases">
        <title>Hymenobacter sp. isolated from the air.</title>
        <authorList>
            <person name="Won M."/>
            <person name="Lee C.-M."/>
            <person name="Woen H.-Y."/>
            <person name="Kwon S.-W."/>
        </authorList>
    </citation>
    <scope>NUCLEOTIDE SEQUENCE [LARGE SCALE GENOMIC DNA]</scope>
    <source>
        <strain evidence="5">5516 S-25</strain>
    </source>
</reference>
<organism evidence="4 5">
    <name type="scientific">Hymenobacter sublimis</name>
    <dbReference type="NCBI Taxonomy" id="2933777"/>
    <lineage>
        <taxon>Bacteria</taxon>
        <taxon>Pseudomonadati</taxon>
        <taxon>Bacteroidota</taxon>
        <taxon>Cytophagia</taxon>
        <taxon>Cytophagales</taxon>
        <taxon>Hymenobacteraceae</taxon>
        <taxon>Hymenobacter</taxon>
    </lineage>
</organism>
<dbReference type="PANTHER" id="PTHR43420">
    <property type="entry name" value="ACETYLTRANSFERASE"/>
    <property type="match status" value="1"/>
</dbReference>
<name>A0ABY4J9R6_9BACT</name>
<dbReference type="InterPro" id="IPR016181">
    <property type="entry name" value="Acyl_CoA_acyltransferase"/>
</dbReference>
<evidence type="ECO:0000313" key="5">
    <source>
        <dbReference type="Proteomes" id="UP000829647"/>
    </source>
</evidence>
<accession>A0ABY4J9R6</accession>